<dbReference type="AlphaFoldDB" id="A0A7J5DYE2"/>
<organism evidence="2 3">
    <name type="scientific">Nocardioides simplex</name>
    <name type="common">Arthrobacter simplex</name>
    <dbReference type="NCBI Taxonomy" id="2045"/>
    <lineage>
        <taxon>Bacteria</taxon>
        <taxon>Bacillati</taxon>
        <taxon>Actinomycetota</taxon>
        <taxon>Actinomycetes</taxon>
        <taxon>Propionibacteriales</taxon>
        <taxon>Nocardioidaceae</taxon>
        <taxon>Pimelobacter</taxon>
    </lineage>
</organism>
<evidence type="ECO:0000313" key="3">
    <source>
        <dbReference type="Proteomes" id="UP000449906"/>
    </source>
</evidence>
<reference evidence="2 3" key="1">
    <citation type="submission" date="2019-09" db="EMBL/GenBank/DDBJ databases">
        <title>Pimelobacter sp. isolated from Paulinella.</title>
        <authorList>
            <person name="Jeong S.E."/>
        </authorList>
    </citation>
    <scope>NUCLEOTIDE SEQUENCE [LARGE SCALE GENOMIC DNA]</scope>
    <source>
        <strain evidence="2 3">Pch-N</strain>
    </source>
</reference>
<proteinExistence type="predicted"/>
<evidence type="ECO:0000256" key="1">
    <source>
        <dbReference type="SAM" id="SignalP"/>
    </source>
</evidence>
<feature type="chain" id="PRO_5029847694" description="Secreted protein" evidence="1">
    <location>
        <begin position="27"/>
        <end position="125"/>
    </location>
</feature>
<name>A0A7J5DYE2_NOCSI</name>
<sequence length="125" mass="14021">MRAVLVTLAAVLAAALCLAPAAPAAAAVPVEDMGCRTVIWASDSVFDTSYAHDGMRHTFRGCLVKRGWSTKSYRALKNRQWRLNNHLARSECRVGDYHLSGVRRTTYKGIRVVVFKYRFDYLVPC</sequence>
<dbReference type="Proteomes" id="UP000449906">
    <property type="component" value="Unassembled WGS sequence"/>
</dbReference>
<comment type="caution">
    <text evidence="2">The sequence shown here is derived from an EMBL/GenBank/DDBJ whole genome shotgun (WGS) entry which is preliminary data.</text>
</comment>
<gene>
    <name evidence="2" type="ORF">F9L07_03610</name>
</gene>
<feature type="signal peptide" evidence="1">
    <location>
        <begin position="1"/>
        <end position="26"/>
    </location>
</feature>
<keyword evidence="1" id="KW-0732">Signal</keyword>
<dbReference type="EMBL" id="WBVM01000001">
    <property type="protein sequence ID" value="KAB2811031.1"/>
    <property type="molecule type" value="Genomic_DNA"/>
</dbReference>
<evidence type="ECO:0000313" key="2">
    <source>
        <dbReference type="EMBL" id="KAB2811031.1"/>
    </source>
</evidence>
<accession>A0A7J5DYE2</accession>
<dbReference type="RefSeq" id="WP_151578585.1">
    <property type="nucleotide sequence ID" value="NZ_WBVM01000001.1"/>
</dbReference>
<protein>
    <recommendedName>
        <fullName evidence="4">Secreted protein</fullName>
    </recommendedName>
</protein>
<evidence type="ECO:0008006" key="4">
    <source>
        <dbReference type="Google" id="ProtNLM"/>
    </source>
</evidence>